<protein>
    <submittedName>
        <fullName evidence="1">Uncharacterized protein</fullName>
    </submittedName>
</protein>
<keyword evidence="2" id="KW-1185">Reference proteome</keyword>
<gene>
    <name evidence="1" type="ORF">K7B10_36740</name>
</gene>
<sequence length="99" mass="10419">MGESTMCTTYWLRISRAGGAAPETAAVRLIAGLPAHWGASLLSCTRGSATLALTPPAETSPEEVSDVVDAVLATPALRGWVGRLLAAHEQQHLGEKWKP</sequence>
<comment type="caution">
    <text evidence="1">The sequence shown here is derived from an EMBL/GenBank/DDBJ whole genome shotgun (WGS) entry which is preliminary data.</text>
</comment>
<dbReference type="Proteomes" id="UP001520654">
    <property type="component" value="Unassembled WGS sequence"/>
</dbReference>
<evidence type="ECO:0000313" key="1">
    <source>
        <dbReference type="EMBL" id="MCC0100232.1"/>
    </source>
</evidence>
<organism evidence="1 2">
    <name type="scientific">Streptomyces flavotricini</name>
    <dbReference type="NCBI Taxonomy" id="66888"/>
    <lineage>
        <taxon>Bacteria</taxon>
        <taxon>Bacillati</taxon>
        <taxon>Actinomycetota</taxon>
        <taxon>Actinomycetes</taxon>
        <taxon>Kitasatosporales</taxon>
        <taxon>Streptomycetaceae</taxon>
        <taxon>Streptomyces</taxon>
    </lineage>
</organism>
<dbReference type="EMBL" id="JAINUL010000001">
    <property type="protein sequence ID" value="MCC0100232.1"/>
    <property type="molecule type" value="Genomic_DNA"/>
</dbReference>
<evidence type="ECO:0000313" key="2">
    <source>
        <dbReference type="Proteomes" id="UP001520654"/>
    </source>
</evidence>
<name>A0ABS8EGT6_9ACTN</name>
<reference evidence="1 2" key="1">
    <citation type="submission" date="2021-08" db="EMBL/GenBank/DDBJ databases">
        <title>Genomic Architecture of Streptomyces flavotricini NGL1 and Streptomyces erythrochromogenes HMS4 With Differential Plant Beneficial attributes and laccase production capabilities.</title>
        <authorList>
            <person name="Salwan R."/>
            <person name="Kaur R."/>
            <person name="Sharma V."/>
        </authorList>
    </citation>
    <scope>NUCLEOTIDE SEQUENCE [LARGE SCALE GENOMIC DNA]</scope>
    <source>
        <strain evidence="1 2">NGL1</strain>
    </source>
</reference>
<dbReference type="RefSeq" id="WP_229343594.1">
    <property type="nucleotide sequence ID" value="NZ_JAINUL010000001.1"/>
</dbReference>
<proteinExistence type="predicted"/>
<accession>A0ABS8EGT6</accession>